<dbReference type="SUPFAM" id="SSF56436">
    <property type="entry name" value="C-type lectin-like"/>
    <property type="match status" value="1"/>
</dbReference>
<dbReference type="PANTHER" id="PTHR45710:SF34">
    <property type="match status" value="1"/>
</dbReference>
<name>A0ABP0H1Y6_CLALP</name>
<proteinExistence type="predicted"/>
<dbReference type="PANTHER" id="PTHR45710">
    <property type="entry name" value="C-TYPE LECTIN DOMAIN-CONTAINING PROTEIN 180"/>
    <property type="match status" value="1"/>
</dbReference>
<evidence type="ECO:0000256" key="1">
    <source>
        <dbReference type="SAM" id="MobiDB-lite"/>
    </source>
</evidence>
<dbReference type="InterPro" id="IPR050828">
    <property type="entry name" value="C-type_lectin/matrix_domain"/>
</dbReference>
<evidence type="ECO:0000313" key="4">
    <source>
        <dbReference type="Proteomes" id="UP001642483"/>
    </source>
</evidence>
<gene>
    <name evidence="3" type="ORF">CVLEPA_LOCUS31285</name>
</gene>
<organism evidence="3 4">
    <name type="scientific">Clavelina lepadiformis</name>
    <name type="common">Light-bulb sea squirt</name>
    <name type="synonym">Ascidia lepadiformis</name>
    <dbReference type="NCBI Taxonomy" id="159417"/>
    <lineage>
        <taxon>Eukaryota</taxon>
        <taxon>Metazoa</taxon>
        <taxon>Chordata</taxon>
        <taxon>Tunicata</taxon>
        <taxon>Ascidiacea</taxon>
        <taxon>Aplousobranchia</taxon>
        <taxon>Clavelinidae</taxon>
        <taxon>Clavelina</taxon>
    </lineage>
</organism>
<feature type="region of interest" description="Disordered" evidence="1">
    <location>
        <begin position="273"/>
        <end position="292"/>
    </location>
</feature>
<protein>
    <recommendedName>
        <fullName evidence="2">C-type lectin domain-containing protein</fullName>
    </recommendedName>
</protein>
<reference evidence="3 4" key="1">
    <citation type="submission" date="2024-02" db="EMBL/GenBank/DDBJ databases">
        <authorList>
            <person name="Daric V."/>
            <person name="Darras S."/>
        </authorList>
    </citation>
    <scope>NUCLEOTIDE SEQUENCE [LARGE SCALE GENOMIC DNA]</scope>
</reference>
<dbReference type="InterPro" id="IPR001304">
    <property type="entry name" value="C-type_lectin-like"/>
</dbReference>
<dbReference type="Pfam" id="PF00059">
    <property type="entry name" value="Lectin_C"/>
    <property type="match status" value="1"/>
</dbReference>
<dbReference type="Proteomes" id="UP001642483">
    <property type="component" value="Unassembled WGS sequence"/>
</dbReference>
<evidence type="ECO:0000313" key="3">
    <source>
        <dbReference type="EMBL" id="CAK8697782.1"/>
    </source>
</evidence>
<sequence>MLYSVPLNMELLSHLIYFVTITCFVLAVKAASYDEELENEVKNDTRGWLSLCNCSKPALQRMQSVLAEYSSGLSSSDPPSLDKAIERIKTIAHDCTKLPECRCPEGYFKTKDGYNCLKISAEEMDCNEAMNICSQDKNARLAVAKDKKHLTKLADYIREVDPNDEDFYWIGLSYNHINDGVPVWTWEDGSAASYDITRKLKNNYKKNLLQIIDINDAPGQAIERVAISKDYQGARWKQETCSTSQRGSQIAKHKYICEFVMFKVEIKAVTSGSTSSTKTAGKNIAPAGISKE</sequence>
<dbReference type="CDD" id="cd00037">
    <property type="entry name" value="CLECT"/>
    <property type="match status" value="1"/>
</dbReference>
<dbReference type="InterPro" id="IPR016187">
    <property type="entry name" value="CTDL_fold"/>
</dbReference>
<keyword evidence="4" id="KW-1185">Reference proteome</keyword>
<dbReference type="EMBL" id="CAWYQH010000174">
    <property type="protein sequence ID" value="CAK8697782.1"/>
    <property type="molecule type" value="Genomic_DNA"/>
</dbReference>
<dbReference type="InterPro" id="IPR016186">
    <property type="entry name" value="C-type_lectin-like/link_sf"/>
</dbReference>
<feature type="domain" description="C-type lectin" evidence="2">
    <location>
        <begin position="112"/>
        <end position="242"/>
    </location>
</feature>
<comment type="caution">
    <text evidence="3">The sequence shown here is derived from an EMBL/GenBank/DDBJ whole genome shotgun (WGS) entry which is preliminary data.</text>
</comment>
<feature type="compositionally biased region" description="Low complexity" evidence="1">
    <location>
        <begin position="273"/>
        <end position="282"/>
    </location>
</feature>
<dbReference type="PROSITE" id="PS50041">
    <property type="entry name" value="C_TYPE_LECTIN_2"/>
    <property type="match status" value="1"/>
</dbReference>
<evidence type="ECO:0000259" key="2">
    <source>
        <dbReference type="PROSITE" id="PS50041"/>
    </source>
</evidence>
<dbReference type="Gene3D" id="3.10.100.10">
    <property type="entry name" value="Mannose-Binding Protein A, subunit A"/>
    <property type="match status" value="1"/>
</dbReference>
<dbReference type="SMART" id="SM00034">
    <property type="entry name" value="CLECT"/>
    <property type="match status" value="1"/>
</dbReference>
<accession>A0ABP0H1Y6</accession>